<keyword evidence="4 9" id="KW-0812">Transmembrane</keyword>
<feature type="transmembrane region" description="Helical" evidence="9">
    <location>
        <begin position="220"/>
        <end position="246"/>
    </location>
</feature>
<dbReference type="GO" id="GO:0005886">
    <property type="term" value="C:plasma membrane"/>
    <property type="evidence" value="ECO:0007669"/>
    <property type="project" value="UniProtKB-SubCell"/>
</dbReference>
<feature type="transmembrane region" description="Helical" evidence="9">
    <location>
        <begin position="44"/>
        <end position="60"/>
    </location>
</feature>
<dbReference type="AlphaFoldDB" id="A0A7S1PTC6"/>
<evidence type="ECO:0000256" key="6">
    <source>
        <dbReference type="ARBA" id="ARBA00023065"/>
    </source>
</evidence>
<dbReference type="Pfam" id="PF12796">
    <property type="entry name" value="Ank_2"/>
    <property type="match status" value="1"/>
</dbReference>
<keyword evidence="5 9" id="KW-1133">Transmembrane helix</keyword>
<name>A0A7S1PTC6_ALECA</name>
<keyword evidence="3" id="KW-1003">Cell membrane</keyword>
<evidence type="ECO:0000256" key="3">
    <source>
        <dbReference type="ARBA" id="ARBA00022475"/>
    </source>
</evidence>
<dbReference type="InterPro" id="IPR044669">
    <property type="entry name" value="YneE/VCCN1/2-like"/>
</dbReference>
<dbReference type="PANTHER" id="PTHR33281:SF19">
    <property type="entry name" value="VOLTAGE-DEPENDENT ANION CHANNEL-FORMING PROTEIN YNEE"/>
    <property type="match status" value="1"/>
</dbReference>
<dbReference type="PROSITE" id="PS50297">
    <property type="entry name" value="ANK_REP_REGION"/>
    <property type="match status" value="1"/>
</dbReference>
<dbReference type="EMBL" id="HBGE01011557">
    <property type="protein sequence ID" value="CAD9099792.1"/>
    <property type="molecule type" value="Transcribed_RNA"/>
</dbReference>
<organism evidence="10">
    <name type="scientific">Alexandrium catenella</name>
    <name type="common">Red tide dinoflagellate</name>
    <name type="synonym">Gonyaulax catenella</name>
    <dbReference type="NCBI Taxonomy" id="2925"/>
    <lineage>
        <taxon>Eukaryota</taxon>
        <taxon>Sar</taxon>
        <taxon>Alveolata</taxon>
        <taxon>Dinophyceae</taxon>
        <taxon>Gonyaulacales</taxon>
        <taxon>Pyrocystaceae</taxon>
        <taxon>Alexandrium</taxon>
    </lineage>
</organism>
<evidence type="ECO:0000256" key="5">
    <source>
        <dbReference type="ARBA" id="ARBA00022989"/>
    </source>
</evidence>
<sequence length="402" mass="44136">MRNILTWPHSPLLRRISAPVTFFTGWSFFVVCLSHLLAFPPLTLAMHSLVGTALGLLLVFRTNTANDRHWEGRKMWEKVVAATREIAALCAAFSGQLGNERLRRIAYLLSAFPICLRQHVCGRYVSELTRRDRELPLWRVLPARDLALVQASVSPPTRVAQLLLAETTRIADSPDGFFSNRERCALSGMVSKLLGTVAQCERLVQTPIPQSYVRHTSRFLSLWLVTLPFALCYIVGWWTPLVVWMASWSLCGIQELGQVIEHPFDGPQSLSLSVMSETVHTAMTDTLLTVASQNASGLLRQILLQRLPAGRGSLHALSDEELGATDDVLGRTALHHAAYLGDVSAIERLLLAGANVNASDSWDGSTPLDVALTRNHLDAAAAIQERGGRSAVLSAPERGQGP</sequence>
<dbReference type="PROSITE" id="PS50088">
    <property type="entry name" value="ANK_REPEAT"/>
    <property type="match status" value="1"/>
</dbReference>
<evidence type="ECO:0000256" key="2">
    <source>
        <dbReference type="ARBA" id="ARBA00022448"/>
    </source>
</evidence>
<evidence type="ECO:0000256" key="7">
    <source>
        <dbReference type="ARBA" id="ARBA00023136"/>
    </source>
</evidence>
<gene>
    <name evidence="10" type="ORF">ACAT0790_LOCUS6784</name>
</gene>
<dbReference type="SMART" id="SM00248">
    <property type="entry name" value="ANK"/>
    <property type="match status" value="2"/>
</dbReference>
<feature type="repeat" description="ANK" evidence="8">
    <location>
        <begin position="329"/>
        <end position="361"/>
    </location>
</feature>
<dbReference type="SUPFAM" id="SSF48403">
    <property type="entry name" value="Ankyrin repeat"/>
    <property type="match status" value="1"/>
</dbReference>
<keyword evidence="7 9" id="KW-0472">Membrane</keyword>
<proteinExistence type="predicted"/>
<reference evidence="10" key="1">
    <citation type="submission" date="2021-01" db="EMBL/GenBank/DDBJ databases">
        <authorList>
            <person name="Corre E."/>
            <person name="Pelletier E."/>
            <person name="Niang G."/>
            <person name="Scheremetjew M."/>
            <person name="Finn R."/>
            <person name="Kale V."/>
            <person name="Holt S."/>
            <person name="Cochrane G."/>
            <person name="Meng A."/>
            <person name="Brown T."/>
            <person name="Cohen L."/>
        </authorList>
    </citation>
    <scope>NUCLEOTIDE SEQUENCE</scope>
    <source>
        <strain evidence="10">OF101</strain>
    </source>
</reference>
<evidence type="ECO:0000256" key="1">
    <source>
        <dbReference type="ARBA" id="ARBA00004651"/>
    </source>
</evidence>
<feature type="transmembrane region" description="Helical" evidence="9">
    <location>
        <begin position="20"/>
        <end position="38"/>
    </location>
</feature>
<protein>
    <recommendedName>
        <fullName evidence="11">Bestrophin homolog</fullName>
    </recommendedName>
</protein>
<evidence type="ECO:0000313" key="10">
    <source>
        <dbReference type="EMBL" id="CAD9099792.1"/>
    </source>
</evidence>
<dbReference type="InterPro" id="IPR036770">
    <property type="entry name" value="Ankyrin_rpt-contain_sf"/>
</dbReference>
<evidence type="ECO:0008006" key="11">
    <source>
        <dbReference type="Google" id="ProtNLM"/>
    </source>
</evidence>
<keyword evidence="8" id="KW-0040">ANK repeat</keyword>
<keyword evidence="6" id="KW-0406">Ion transport</keyword>
<dbReference type="PANTHER" id="PTHR33281">
    <property type="entry name" value="UPF0187 PROTEIN YNEE"/>
    <property type="match status" value="1"/>
</dbReference>
<dbReference type="InterPro" id="IPR002110">
    <property type="entry name" value="Ankyrin_rpt"/>
</dbReference>
<dbReference type="GO" id="GO:0005254">
    <property type="term" value="F:chloride channel activity"/>
    <property type="evidence" value="ECO:0007669"/>
    <property type="project" value="InterPro"/>
</dbReference>
<evidence type="ECO:0000256" key="9">
    <source>
        <dbReference type="SAM" id="Phobius"/>
    </source>
</evidence>
<accession>A0A7S1PTC6</accession>
<evidence type="ECO:0000256" key="4">
    <source>
        <dbReference type="ARBA" id="ARBA00022692"/>
    </source>
</evidence>
<dbReference type="Gene3D" id="1.25.40.20">
    <property type="entry name" value="Ankyrin repeat-containing domain"/>
    <property type="match status" value="1"/>
</dbReference>
<dbReference type="Pfam" id="PF25539">
    <property type="entry name" value="Bestrophin_2"/>
    <property type="match status" value="1"/>
</dbReference>
<evidence type="ECO:0000256" key="8">
    <source>
        <dbReference type="PROSITE-ProRule" id="PRU00023"/>
    </source>
</evidence>
<keyword evidence="2" id="KW-0813">Transport</keyword>
<comment type="subcellular location">
    <subcellularLocation>
        <location evidence="1">Cell membrane</location>
        <topology evidence="1">Multi-pass membrane protein</topology>
    </subcellularLocation>
</comment>